<keyword evidence="7" id="KW-1006">Bacterial flagellum protein export</keyword>
<dbReference type="InterPro" id="IPR042193">
    <property type="entry name" value="FHIPEP_3"/>
</dbReference>
<evidence type="ECO:0000256" key="6">
    <source>
        <dbReference type="ARBA" id="ARBA00023136"/>
    </source>
</evidence>
<evidence type="ECO:0000256" key="1">
    <source>
        <dbReference type="ARBA" id="ARBA00004651"/>
    </source>
</evidence>
<feature type="transmembrane region" description="Helical" evidence="7">
    <location>
        <begin position="116"/>
        <end position="139"/>
    </location>
</feature>
<dbReference type="GO" id="GO:0005886">
    <property type="term" value="C:plasma membrane"/>
    <property type="evidence" value="ECO:0007669"/>
    <property type="project" value="UniProtKB-SubCell"/>
</dbReference>
<comment type="caution">
    <text evidence="8">The sequence shown here is derived from an EMBL/GenBank/DDBJ whole genome shotgun (WGS) entry which is preliminary data.</text>
</comment>
<keyword evidence="4 7" id="KW-0812">Transmembrane</keyword>
<dbReference type="EMBL" id="JACHLI010000018">
    <property type="protein sequence ID" value="MBB4865412.1"/>
    <property type="molecule type" value="Genomic_DNA"/>
</dbReference>
<name>A0A7W7KM85_PSENT</name>
<feature type="transmembrane region" description="Helical" evidence="7">
    <location>
        <begin position="208"/>
        <end position="230"/>
    </location>
</feature>
<evidence type="ECO:0000256" key="4">
    <source>
        <dbReference type="ARBA" id="ARBA00022692"/>
    </source>
</evidence>
<organism evidence="8 9">
    <name type="scientific">Pseudomonas nitroreducens</name>
    <dbReference type="NCBI Taxonomy" id="46680"/>
    <lineage>
        <taxon>Bacteria</taxon>
        <taxon>Pseudomonadati</taxon>
        <taxon>Pseudomonadota</taxon>
        <taxon>Gammaproteobacteria</taxon>
        <taxon>Pseudomonadales</taxon>
        <taxon>Pseudomonadaceae</taxon>
        <taxon>Pseudomonas</taxon>
    </lineage>
</organism>
<dbReference type="Proteomes" id="UP000566995">
    <property type="component" value="Unassembled WGS sequence"/>
</dbReference>
<dbReference type="InterPro" id="IPR042196">
    <property type="entry name" value="FHIPEP_4"/>
</dbReference>
<dbReference type="NCBIfam" id="TIGR01398">
    <property type="entry name" value="FlhA"/>
    <property type="match status" value="1"/>
</dbReference>
<keyword evidence="8" id="KW-0282">Flagellum</keyword>
<dbReference type="PANTHER" id="PTHR30161:SF1">
    <property type="entry name" value="FLAGELLAR BIOSYNTHESIS PROTEIN FLHA-RELATED"/>
    <property type="match status" value="1"/>
</dbReference>
<dbReference type="PROSITE" id="PS00994">
    <property type="entry name" value="FHIPEP"/>
    <property type="match status" value="1"/>
</dbReference>
<dbReference type="Gene3D" id="3.40.50.12790">
    <property type="entry name" value="FHIPEP family, domain 4"/>
    <property type="match status" value="1"/>
</dbReference>
<keyword evidence="8" id="KW-0969">Cilium</keyword>
<keyword evidence="6 7" id="KW-0472">Membrane</keyword>
<dbReference type="GO" id="GO:0044780">
    <property type="term" value="P:bacterial-type flagellum assembly"/>
    <property type="evidence" value="ECO:0007669"/>
    <property type="project" value="InterPro"/>
</dbReference>
<keyword evidence="7" id="KW-0653">Protein transport</keyword>
<gene>
    <name evidence="7" type="primary">flhA</name>
    <name evidence="8" type="ORF">HNP46_004293</name>
</gene>
<proteinExistence type="inferred from homology"/>
<evidence type="ECO:0000256" key="3">
    <source>
        <dbReference type="ARBA" id="ARBA00022475"/>
    </source>
</evidence>
<evidence type="ECO:0000256" key="2">
    <source>
        <dbReference type="ARBA" id="ARBA00008835"/>
    </source>
</evidence>
<reference evidence="8 9" key="1">
    <citation type="submission" date="2020-08" db="EMBL/GenBank/DDBJ databases">
        <title>Functional genomics of gut bacteria from endangered species of beetles.</title>
        <authorList>
            <person name="Carlos-Shanley C."/>
        </authorList>
    </citation>
    <scope>NUCLEOTIDE SEQUENCE [LARGE SCALE GENOMIC DNA]</scope>
    <source>
        <strain evidence="8 9">S00179</strain>
    </source>
</reference>
<dbReference type="GO" id="GO:0009306">
    <property type="term" value="P:protein secretion"/>
    <property type="evidence" value="ECO:0007669"/>
    <property type="project" value="InterPro"/>
</dbReference>
<dbReference type="Gene3D" id="3.40.30.60">
    <property type="entry name" value="FHIPEP family, domain 1"/>
    <property type="match status" value="1"/>
</dbReference>
<dbReference type="AlphaFoldDB" id="A0A7W7KM85"/>
<dbReference type="PRINTS" id="PR00949">
    <property type="entry name" value="TYPE3IMAPROT"/>
</dbReference>
<accession>A0A7W7KM85</accession>
<dbReference type="InterPro" id="IPR025505">
    <property type="entry name" value="FHIPEP_CS"/>
</dbReference>
<evidence type="ECO:0000313" key="9">
    <source>
        <dbReference type="Proteomes" id="UP000566995"/>
    </source>
</evidence>
<dbReference type="InterPro" id="IPR042194">
    <property type="entry name" value="FHIPEP_1"/>
</dbReference>
<dbReference type="Gene3D" id="1.10.8.540">
    <property type="entry name" value="FHIPEP family, domain 3"/>
    <property type="match status" value="1"/>
</dbReference>
<keyword evidence="8" id="KW-0966">Cell projection</keyword>
<evidence type="ECO:0000256" key="5">
    <source>
        <dbReference type="ARBA" id="ARBA00022989"/>
    </source>
</evidence>
<dbReference type="PANTHER" id="PTHR30161">
    <property type="entry name" value="FLAGELLAR EXPORT PROTEIN, MEMBRANE FLHA SUBUNIT-RELATED"/>
    <property type="match status" value="1"/>
</dbReference>
<keyword evidence="7" id="KW-0813">Transport</keyword>
<comment type="similarity">
    <text evidence="2 7">Belongs to the FHIPEP (flagella/HR/invasion proteins export pore) family.</text>
</comment>
<evidence type="ECO:0000256" key="7">
    <source>
        <dbReference type="RuleBase" id="RU364093"/>
    </source>
</evidence>
<dbReference type="InterPro" id="IPR006301">
    <property type="entry name" value="FlhA"/>
</dbReference>
<protein>
    <recommendedName>
        <fullName evidence="7">Flagellar biosynthesis protein FlhA</fullName>
    </recommendedName>
</protein>
<keyword evidence="7" id="KW-1005">Bacterial flagellum biogenesis</keyword>
<dbReference type="RefSeq" id="WP_184592871.1">
    <property type="nucleotide sequence ID" value="NZ_JACHLI010000018.1"/>
</dbReference>
<feature type="transmembrane region" description="Helical" evidence="7">
    <location>
        <begin position="250"/>
        <end position="268"/>
    </location>
</feature>
<dbReference type="Pfam" id="PF00771">
    <property type="entry name" value="FHIPEP"/>
    <property type="match status" value="1"/>
</dbReference>
<sequence length="694" mass="75585">MNALRQKLEQMGLGGVSPMSLAGPVLVLLILAMMIIPLPPLALDMLFTFNIAISIFVIMTVIYTKKPLEFSSFPAILLFTTLLRLSLNVASTRVVLVHGHEGPHAAGKVIEAFGEFLVGGNYAVGIAVFAILVVINFMVITKGAGRIAEVAARFTLDAMPGKQMAIDADLNSGMINEEEARRRRKEVAQESDFNGAMDGASKFVRGDAVAGILIMVINILVGLFIGVLQHDLSFGDAARTYTVLTIGDGLVAQIPALVISIAAGLIVSRVNTGEDVNKQVLGQMFSKPVVIYIVAGVMGLLGIVPGMPHLSFLTIAVLITGLGYWINKKQEEAIIAQGDQHQVMEAVRETADASWNDVQFTDELSLEVGHRLITLVDKRQDGSLLSRVKNIRMTFARDLGFLPPEVHIKDNLELQPDTYVISMKGVEIGRGQIFPGDWMAIDNGELLGTIEGVPTLEPTFGLNAVWISEEKIDQAQVFGYTTVDASTVAATHLNHLMRTHAQGLLGRSEVQQLMKKLADENAQLVEDVVPKHLTSTQLQRILQALLEEDVSIKDLRTIFETLAEHAPDHVNDHQGLVALVRVALGRAITFQAFGPVSVLKFAGLDPSLETMLEQAIPNGAFAPNIAQILIDGVGRSIAEMDALGLPHVVVTTEPIRPMLSEYLRRKYRHLFVLSYQEIPRDSSYQLVSTIRGIN</sequence>
<evidence type="ECO:0000313" key="8">
    <source>
        <dbReference type="EMBL" id="MBB4865412.1"/>
    </source>
</evidence>
<keyword evidence="5 7" id="KW-1133">Transmembrane helix</keyword>
<feature type="transmembrane region" description="Helical" evidence="7">
    <location>
        <begin position="289"/>
        <end position="304"/>
    </location>
</feature>
<keyword evidence="3 7" id="KW-1003">Cell membrane</keyword>
<feature type="transmembrane region" description="Helical" evidence="7">
    <location>
        <begin position="45"/>
        <end position="63"/>
    </location>
</feature>
<feature type="transmembrane region" description="Helical" evidence="7">
    <location>
        <begin position="21"/>
        <end position="39"/>
    </location>
</feature>
<dbReference type="InterPro" id="IPR001712">
    <property type="entry name" value="T3SS_FHIPEP"/>
</dbReference>
<dbReference type="PIRSF" id="PIRSF005419">
    <property type="entry name" value="FlhA"/>
    <property type="match status" value="1"/>
</dbReference>
<comment type="function">
    <text evidence="7">Required for formation of the rod structure of the flagellar apparatus. Together with FliI and FliH, may constitute the export apparatus of flagellin.</text>
</comment>
<comment type="subcellular location">
    <subcellularLocation>
        <location evidence="1 7">Cell membrane</location>
        <topology evidence="1 7">Multi-pass membrane protein</topology>
    </subcellularLocation>
</comment>
<feature type="transmembrane region" description="Helical" evidence="7">
    <location>
        <begin position="75"/>
        <end position="96"/>
    </location>
</feature>